<dbReference type="Pfam" id="PF00005">
    <property type="entry name" value="ABC_tran"/>
    <property type="match status" value="1"/>
</dbReference>
<dbReference type="SUPFAM" id="SSF52540">
    <property type="entry name" value="P-loop containing nucleoside triphosphate hydrolases"/>
    <property type="match status" value="1"/>
</dbReference>
<gene>
    <name evidence="6" type="ORF">AUK04_01740</name>
</gene>
<organism evidence="6 7">
    <name type="scientific">Candidatus Roizmanbacteria bacterium CG2_30_33_16</name>
    <dbReference type="NCBI Taxonomy" id="1805340"/>
    <lineage>
        <taxon>Bacteria</taxon>
        <taxon>Candidatus Roizmaniibacteriota</taxon>
    </lineage>
</organism>
<dbReference type="Gene3D" id="3.40.50.300">
    <property type="entry name" value="P-loop containing nucleotide triphosphate hydrolases"/>
    <property type="match status" value="1"/>
</dbReference>
<evidence type="ECO:0000259" key="5">
    <source>
        <dbReference type="PROSITE" id="PS50893"/>
    </source>
</evidence>
<dbReference type="PANTHER" id="PTHR42734:SF17">
    <property type="entry name" value="METAL TRANSPORT SYSTEM ATP-BINDING PROTEIN TM_0124-RELATED"/>
    <property type="match status" value="1"/>
</dbReference>
<dbReference type="SMART" id="SM00382">
    <property type="entry name" value="AAA"/>
    <property type="match status" value="1"/>
</dbReference>
<sequence length="250" mass="28162">MKKIIEIKNLSVHYGQTEALKDVSFAIEQGDFIGLAGPNGAGKTTLIKAILGLLPITKGKVELFGQVKEKFSDWGKIGYLPQKFATINTLFPATVNEVIMLGLLSQKKFPKRMTTGDQNKVNSILKELDIIGLKKRMVLELSGGQQQRVLLARALVSNPEVLIFDEPSTALDPKSRKDFFQYIQKLNQEKGVTIILITHDTGYIGNYANKLLYIDRSLVFFGKISEFCPPGKNHQYFEKSDEHIIWHQHN</sequence>
<name>A0A1J5HY69_9BACT</name>
<keyword evidence="2" id="KW-0813">Transport</keyword>
<comment type="similarity">
    <text evidence="1">Belongs to the ABC transporter superfamily.</text>
</comment>
<dbReference type="EMBL" id="MNZM01000040">
    <property type="protein sequence ID" value="OIP85022.1"/>
    <property type="molecule type" value="Genomic_DNA"/>
</dbReference>
<dbReference type="InterPro" id="IPR003593">
    <property type="entry name" value="AAA+_ATPase"/>
</dbReference>
<dbReference type="CDD" id="cd03235">
    <property type="entry name" value="ABC_Metallic_Cations"/>
    <property type="match status" value="1"/>
</dbReference>
<dbReference type="PROSITE" id="PS50893">
    <property type="entry name" value="ABC_TRANSPORTER_2"/>
    <property type="match status" value="1"/>
</dbReference>
<keyword evidence="4 6" id="KW-0067">ATP-binding</keyword>
<feature type="domain" description="ABC transporter" evidence="5">
    <location>
        <begin position="5"/>
        <end position="241"/>
    </location>
</feature>
<accession>A0A1J5HY69</accession>
<dbReference type="InterPro" id="IPR017871">
    <property type="entry name" value="ABC_transporter-like_CS"/>
</dbReference>
<dbReference type="PANTHER" id="PTHR42734">
    <property type="entry name" value="METAL TRANSPORT SYSTEM ATP-BINDING PROTEIN TM_0124-RELATED"/>
    <property type="match status" value="1"/>
</dbReference>
<comment type="caution">
    <text evidence="6">The sequence shown here is derived from an EMBL/GenBank/DDBJ whole genome shotgun (WGS) entry which is preliminary data.</text>
</comment>
<reference evidence="6 7" key="1">
    <citation type="journal article" date="2016" name="Environ. Microbiol.">
        <title>Genomic resolution of a cold subsurface aquifer community provides metabolic insights for novel microbes adapted to high CO concentrations.</title>
        <authorList>
            <person name="Probst A.J."/>
            <person name="Castelle C.J."/>
            <person name="Singh A."/>
            <person name="Brown C.T."/>
            <person name="Anantharaman K."/>
            <person name="Sharon I."/>
            <person name="Hug L.A."/>
            <person name="Burstein D."/>
            <person name="Emerson J.B."/>
            <person name="Thomas B.C."/>
            <person name="Banfield J.F."/>
        </authorList>
    </citation>
    <scope>NUCLEOTIDE SEQUENCE [LARGE SCALE GENOMIC DNA]</scope>
    <source>
        <strain evidence="6">CG2_30_33_16</strain>
    </source>
</reference>
<dbReference type="InterPro" id="IPR003439">
    <property type="entry name" value="ABC_transporter-like_ATP-bd"/>
</dbReference>
<dbReference type="Proteomes" id="UP000183758">
    <property type="component" value="Unassembled WGS sequence"/>
</dbReference>
<proteinExistence type="inferred from homology"/>
<dbReference type="GO" id="GO:0016887">
    <property type="term" value="F:ATP hydrolysis activity"/>
    <property type="evidence" value="ECO:0007669"/>
    <property type="project" value="InterPro"/>
</dbReference>
<protein>
    <submittedName>
        <fullName evidence="6">ABC transporter ATP-binding protein</fullName>
    </submittedName>
</protein>
<dbReference type="InterPro" id="IPR027417">
    <property type="entry name" value="P-loop_NTPase"/>
</dbReference>
<dbReference type="PROSITE" id="PS00211">
    <property type="entry name" value="ABC_TRANSPORTER_1"/>
    <property type="match status" value="1"/>
</dbReference>
<evidence type="ECO:0000256" key="4">
    <source>
        <dbReference type="ARBA" id="ARBA00022840"/>
    </source>
</evidence>
<dbReference type="GO" id="GO:0005524">
    <property type="term" value="F:ATP binding"/>
    <property type="evidence" value="ECO:0007669"/>
    <property type="project" value="UniProtKB-KW"/>
</dbReference>
<evidence type="ECO:0000256" key="1">
    <source>
        <dbReference type="ARBA" id="ARBA00005417"/>
    </source>
</evidence>
<dbReference type="InterPro" id="IPR050153">
    <property type="entry name" value="Metal_Ion_Import_ABC"/>
</dbReference>
<keyword evidence="3" id="KW-0547">Nucleotide-binding</keyword>
<dbReference type="AlphaFoldDB" id="A0A1J5HY69"/>
<evidence type="ECO:0000256" key="3">
    <source>
        <dbReference type="ARBA" id="ARBA00022741"/>
    </source>
</evidence>
<dbReference type="FunFam" id="3.40.50.300:FF:000134">
    <property type="entry name" value="Iron-enterobactin ABC transporter ATP-binding protein"/>
    <property type="match status" value="1"/>
</dbReference>
<evidence type="ECO:0000256" key="2">
    <source>
        <dbReference type="ARBA" id="ARBA00022448"/>
    </source>
</evidence>
<evidence type="ECO:0000313" key="7">
    <source>
        <dbReference type="Proteomes" id="UP000183758"/>
    </source>
</evidence>
<evidence type="ECO:0000313" key="6">
    <source>
        <dbReference type="EMBL" id="OIP85022.1"/>
    </source>
</evidence>